<proteinExistence type="predicted"/>
<dbReference type="GO" id="GO:0006402">
    <property type="term" value="P:mRNA catabolic process"/>
    <property type="evidence" value="ECO:0007669"/>
    <property type="project" value="InterPro"/>
</dbReference>
<reference evidence="1" key="1">
    <citation type="submission" date="2020-05" db="EMBL/GenBank/DDBJ databases">
        <authorList>
            <person name="Chiriac C."/>
            <person name="Salcher M."/>
            <person name="Ghai R."/>
            <person name="Kavagutti S V."/>
        </authorList>
    </citation>
    <scope>NUCLEOTIDE SEQUENCE</scope>
</reference>
<dbReference type="GO" id="GO:0003723">
    <property type="term" value="F:RNA binding"/>
    <property type="evidence" value="ECO:0007669"/>
    <property type="project" value="InterPro"/>
</dbReference>
<dbReference type="Pfam" id="PF02599">
    <property type="entry name" value="CsrA"/>
    <property type="match status" value="1"/>
</dbReference>
<accession>A0A6J5R594</accession>
<gene>
    <name evidence="1" type="ORF">UFOVP1205_20</name>
</gene>
<protein>
    <submittedName>
        <fullName evidence="1">Carbon storage regulator</fullName>
    </submittedName>
</protein>
<dbReference type="GO" id="GO:0006109">
    <property type="term" value="P:regulation of carbohydrate metabolic process"/>
    <property type="evidence" value="ECO:0007669"/>
    <property type="project" value="InterPro"/>
</dbReference>
<sequence>MSRLCLARKPGESLIFTVLGETIEVSFDAIRGKKIQISIVASREVAITRSSSTHIGDEEGTQCQKN</sequence>
<name>A0A6J5R594_9CAUD</name>
<dbReference type="EMBL" id="LR797141">
    <property type="protein sequence ID" value="CAB4189846.1"/>
    <property type="molecule type" value="Genomic_DNA"/>
</dbReference>
<dbReference type="InterPro" id="IPR036107">
    <property type="entry name" value="CsrA_sf"/>
</dbReference>
<evidence type="ECO:0000313" key="1">
    <source>
        <dbReference type="EMBL" id="CAB4189846.1"/>
    </source>
</evidence>
<dbReference type="InterPro" id="IPR003751">
    <property type="entry name" value="CsrA"/>
</dbReference>
<dbReference type="Gene3D" id="2.60.40.4380">
    <property type="entry name" value="Translational regulator CsrA"/>
    <property type="match status" value="1"/>
</dbReference>
<organism evidence="1">
    <name type="scientific">uncultured Caudovirales phage</name>
    <dbReference type="NCBI Taxonomy" id="2100421"/>
    <lineage>
        <taxon>Viruses</taxon>
        <taxon>Duplodnaviria</taxon>
        <taxon>Heunggongvirae</taxon>
        <taxon>Uroviricota</taxon>
        <taxon>Caudoviricetes</taxon>
        <taxon>Peduoviridae</taxon>
        <taxon>Maltschvirus</taxon>
        <taxon>Maltschvirus maltsch</taxon>
    </lineage>
</organism>